<dbReference type="AlphaFoldDB" id="C8S2A3"/>
<dbReference type="OrthoDB" id="14196at2"/>
<dbReference type="PANTHER" id="PTHR47245">
    <property type="entry name" value="PEPTIDYLPROLYL ISOMERASE"/>
    <property type="match status" value="1"/>
</dbReference>
<proteinExistence type="inferred from homology"/>
<dbReference type="Gene3D" id="3.10.50.40">
    <property type="match status" value="1"/>
</dbReference>
<keyword evidence="9" id="KW-0732">Signal</keyword>
<dbReference type="EC" id="5.2.1.8" evidence="3"/>
<dbReference type="InterPro" id="IPR046357">
    <property type="entry name" value="PPIase_dom_sf"/>
</dbReference>
<dbReference type="SUPFAM" id="SSF54534">
    <property type="entry name" value="FKBP-like"/>
    <property type="match status" value="1"/>
</dbReference>
<dbReference type="RefSeq" id="WP_008030885.1">
    <property type="nucleotide sequence ID" value="NZ_ACYY01000013.1"/>
</dbReference>
<sequence>MAKFAKFWPTVALGAACAFGMALPVSAEDLTAETVVATVNGTNITLGHMIVLRDGLPAQYSDLPDDVLFKGILDQLIQQSALEQSLGGTLTKRDTLSLENSRRGYLSGVALQAAVAGAVTDESLQAAYDAKYAHAEPTTEYHAAHILVDSEEKAKALKTQIDGGADFAELAIANSSDGSAANGGDLGWFGLGMMVKPFEDAVVALKPGEVSAPIQTQFGWHLVKLTETRVANAPALDDVRDELAGEIEQAALTAHIEKLTAAATVTRPGEGIDPAVLKDQTLLDK</sequence>
<dbReference type="PROSITE" id="PS51257">
    <property type="entry name" value="PROKAR_LIPOPROTEIN"/>
    <property type="match status" value="1"/>
</dbReference>
<feature type="domain" description="PpiC" evidence="10">
    <location>
        <begin position="138"/>
        <end position="227"/>
    </location>
</feature>
<evidence type="ECO:0000256" key="4">
    <source>
        <dbReference type="ARBA" id="ARBA00018370"/>
    </source>
</evidence>
<keyword evidence="12" id="KW-1185">Reference proteome</keyword>
<dbReference type="InterPro" id="IPR050245">
    <property type="entry name" value="PrsA_foldase"/>
</dbReference>
<feature type="chain" id="PRO_5007912176" description="Parvulin-like PPIase" evidence="9">
    <location>
        <begin position="28"/>
        <end position="285"/>
    </location>
</feature>
<evidence type="ECO:0000256" key="5">
    <source>
        <dbReference type="ARBA" id="ARBA00023110"/>
    </source>
</evidence>
<dbReference type="STRING" id="371731.Rsw2DRAFT_2172"/>
<gene>
    <name evidence="11" type="ORF">Rsw2DRAFT_2172</name>
</gene>
<protein>
    <recommendedName>
        <fullName evidence="4">Parvulin-like PPIase</fullName>
        <ecNumber evidence="3">5.2.1.8</ecNumber>
    </recommendedName>
    <alternativeName>
        <fullName evidence="6">Peptidyl-prolyl cis-trans isomerase plp</fullName>
    </alternativeName>
    <alternativeName>
        <fullName evidence="7">Rotamase plp</fullName>
    </alternativeName>
</protein>
<evidence type="ECO:0000256" key="9">
    <source>
        <dbReference type="SAM" id="SignalP"/>
    </source>
</evidence>
<dbReference type="InterPro" id="IPR027304">
    <property type="entry name" value="Trigger_fact/SurA_dom_sf"/>
</dbReference>
<evidence type="ECO:0000256" key="1">
    <source>
        <dbReference type="ARBA" id="ARBA00000971"/>
    </source>
</evidence>
<comment type="catalytic activity">
    <reaction evidence="1">
        <text>[protein]-peptidylproline (omega=180) = [protein]-peptidylproline (omega=0)</text>
        <dbReference type="Rhea" id="RHEA:16237"/>
        <dbReference type="Rhea" id="RHEA-COMP:10747"/>
        <dbReference type="Rhea" id="RHEA-COMP:10748"/>
        <dbReference type="ChEBI" id="CHEBI:83833"/>
        <dbReference type="ChEBI" id="CHEBI:83834"/>
        <dbReference type="EC" id="5.2.1.8"/>
    </reaction>
</comment>
<evidence type="ECO:0000256" key="2">
    <source>
        <dbReference type="ARBA" id="ARBA00007656"/>
    </source>
</evidence>
<dbReference type="Proteomes" id="UP000010121">
    <property type="component" value="Unassembled WGS sequence"/>
</dbReference>
<dbReference type="PANTHER" id="PTHR47245:SF2">
    <property type="entry name" value="PEPTIDYL-PROLYL CIS-TRANS ISOMERASE HP_0175-RELATED"/>
    <property type="match status" value="1"/>
</dbReference>
<dbReference type="InterPro" id="IPR000297">
    <property type="entry name" value="PPIase_PpiC"/>
</dbReference>
<evidence type="ECO:0000256" key="7">
    <source>
        <dbReference type="ARBA" id="ARBA00031484"/>
    </source>
</evidence>
<name>C8S2A3_9RHOB</name>
<accession>C8S2A3</accession>
<dbReference type="PROSITE" id="PS01096">
    <property type="entry name" value="PPIC_PPIASE_1"/>
    <property type="match status" value="1"/>
</dbReference>
<organism evidence="11 12">
    <name type="scientific">Rhodobacter ferrooxidans</name>
    <dbReference type="NCBI Taxonomy" id="371731"/>
    <lineage>
        <taxon>Bacteria</taxon>
        <taxon>Pseudomonadati</taxon>
        <taxon>Pseudomonadota</taxon>
        <taxon>Alphaproteobacteria</taxon>
        <taxon>Rhodobacterales</taxon>
        <taxon>Rhodobacter group</taxon>
        <taxon>Rhodobacter</taxon>
    </lineage>
</organism>
<reference evidence="11 12" key="1">
    <citation type="submission" date="2009-08" db="EMBL/GenBank/DDBJ databases">
        <title>The draft genome of Rhodobacter sp. SW2.</title>
        <authorList>
            <consortium name="US DOE Joint Genome Institute (JGI-PGF)"/>
            <person name="Lucas S."/>
            <person name="Copeland A."/>
            <person name="Lapidus A."/>
            <person name="Glavina del Rio T."/>
            <person name="Tice H."/>
            <person name="Bruce D."/>
            <person name="Goodwin L."/>
            <person name="Pitluck S."/>
            <person name="Larimer F."/>
            <person name="Land M.L."/>
            <person name="Hauser L."/>
            <person name="Emerson D."/>
        </authorList>
    </citation>
    <scope>NUCLEOTIDE SEQUENCE [LARGE SCALE GENOMIC DNA]</scope>
    <source>
        <strain evidence="11 12">SW2</strain>
    </source>
</reference>
<feature type="signal peptide" evidence="9">
    <location>
        <begin position="1"/>
        <end position="27"/>
    </location>
</feature>
<comment type="similarity">
    <text evidence="2">Belongs to the PpiC/parvulin rotamase family.</text>
</comment>
<evidence type="ECO:0000313" key="12">
    <source>
        <dbReference type="Proteomes" id="UP000010121"/>
    </source>
</evidence>
<dbReference type="SUPFAM" id="SSF109998">
    <property type="entry name" value="Triger factor/SurA peptide-binding domain-like"/>
    <property type="match status" value="1"/>
</dbReference>
<dbReference type="EMBL" id="ACYY01000013">
    <property type="protein sequence ID" value="EEW24975.1"/>
    <property type="molecule type" value="Genomic_DNA"/>
</dbReference>
<dbReference type="PROSITE" id="PS50198">
    <property type="entry name" value="PPIC_PPIASE_2"/>
    <property type="match status" value="1"/>
</dbReference>
<keyword evidence="8 11" id="KW-0413">Isomerase</keyword>
<evidence type="ECO:0000313" key="11">
    <source>
        <dbReference type="EMBL" id="EEW24975.1"/>
    </source>
</evidence>
<evidence type="ECO:0000259" key="10">
    <source>
        <dbReference type="PROSITE" id="PS50198"/>
    </source>
</evidence>
<evidence type="ECO:0000256" key="6">
    <source>
        <dbReference type="ARBA" id="ARBA00030642"/>
    </source>
</evidence>
<dbReference type="GO" id="GO:0003755">
    <property type="term" value="F:peptidyl-prolyl cis-trans isomerase activity"/>
    <property type="evidence" value="ECO:0007669"/>
    <property type="project" value="UniProtKB-KW"/>
</dbReference>
<comment type="caution">
    <text evidence="11">The sequence shown here is derived from an EMBL/GenBank/DDBJ whole genome shotgun (WGS) entry which is preliminary data.</text>
</comment>
<dbReference type="InterPro" id="IPR023058">
    <property type="entry name" value="PPIase_PpiC_CS"/>
</dbReference>
<dbReference type="Pfam" id="PF13616">
    <property type="entry name" value="Rotamase_3"/>
    <property type="match status" value="1"/>
</dbReference>
<dbReference type="eggNOG" id="COG0760">
    <property type="taxonomic scope" value="Bacteria"/>
</dbReference>
<evidence type="ECO:0000256" key="3">
    <source>
        <dbReference type="ARBA" id="ARBA00013194"/>
    </source>
</evidence>
<keyword evidence="5 8" id="KW-0697">Rotamase</keyword>
<evidence type="ECO:0000256" key="8">
    <source>
        <dbReference type="PROSITE-ProRule" id="PRU00278"/>
    </source>
</evidence>